<sequence length="78" mass="8948">MEILQIIIRLLCYFLFIGLSFQLLISLFDWSKLIKYPSEDAGRLRLFILFLSVGLGSLVASFVLTILDLSLRLFVSFS</sequence>
<keyword evidence="1" id="KW-1133">Transmembrane helix</keyword>
<proteinExistence type="predicted"/>
<gene>
    <name evidence="2" type="ORF">ACFORF_00135</name>
</gene>
<name>A0ABV8CSD3_9STRE</name>
<organism evidence="2 3">
    <name type="scientific">Streptococcus caprae</name>
    <dbReference type="NCBI Taxonomy" id="1640501"/>
    <lineage>
        <taxon>Bacteria</taxon>
        <taxon>Bacillati</taxon>
        <taxon>Bacillota</taxon>
        <taxon>Bacilli</taxon>
        <taxon>Lactobacillales</taxon>
        <taxon>Streptococcaceae</taxon>
        <taxon>Streptococcus</taxon>
    </lineage>
</organism>
<evidence type="ECO:0000313" key="2">
    <source>
        <dbReference type="EMBL" id="MFC3927044.1"/>
    </source>
</evidence>
<dbReference type="RefSeq" id="WP_380424131.1">
    <property type="nucleotide sequence ID" value="NZ_JBHRZV010000002.1"/>
</dbReference>
<dbReference type="NCBIfam" id="TIGR02327">
    <property type="entry name" value="int_mem_ywzB"/>
    <property type="match status" value="1"/>
</dbReference>
<evidence type="ECO:0000256" key="1">
    <source>
        <dbReference type="SAM" id="Phobius"/>
    </source>
</evidence>
<dbReference type="InterPro" id="IPR009526">
    <property type="entry name" value="DUF1146"/>
</dbReference>
<keyword evidence="1" id="KW-0812">Transmembrane</keyword>
<dbReference type="Pfam" id="PF06612">
    <property type="entry name" value="DUF1146"/>
    <property type="match status" value="1"/>
</dbReference>
<reference evidence="3" key="1">
    <citation type="journal article" date="2019" name="Int. J. Syst. Evol. Microbiol.">
        <title>The Global Catalogue of Microorganisms (GCM) 10K type strain sequencing project: providing services to taxonomists for standard genome sequencing and annotation.</title>
        <authorList>
            <consortium name="The Broad Institute Genomics Platform"/>
            <consortium name="The Broad Institute Genome Sequencing Center for Infectious Disease"/>
            <person name="Wu L."/>
            <person name="Ma J."/>
        </authorList>
    </citation>
    <scope>NUCLEOTIDE SEQUENCE [LARGE SCALE GENOMIC DNA]</scope>
    <source>
        <strain evidence="3">CCUG 67170</strain>
    </source>
</reference>
<accession>A0ABV8CSD3</accession>
<protein>
    <submittedName>
        <fullName evidence="2">DUF1146 family protein</fullName>
    </submittedName>
</protein>
<keyword evidence="1" id="KW-0472">Membrane</keyword>
<keyword evidence="3" id="KW-1185">Reference proteome</keyword>
<feature type="transmembrane region" description="Helical" evidence="1">
    <location>
        <begin position="46"/>
        <end position="67"/>
    </location>
</feature>
<feature type="transmembrane region" description="Helical" evidence="1">
    <location>
        <begin position="6"/>
        <end position="25"/>
    </location>
</feature>
<comment type="caution">
    <text evidence="2">The sequence shown here is derived from an EMBL/GenBank/DDBJ whole genome shotgun (WGS) entry which is preliminary data.</text>
</comment>
<evidence type="ECO:0000313" key="3">
    <source>
        <dbReference type="Proteomes" id="UP001595807"/>
    </source>
</evidence>
<dbReference type="Proteomes" id="UP001595807">
    <property type="component" value="Unassembled WGS sequence"/>
</dbReference>
<dbReference type="EMBL" id="JBHRZV010000002">
    <property type="protein sequence ID" value="MFC3927044.1"/>
    <property type="molecule type" value="Genomic_DNA"/>
</dbReference>